<dbReference type="Proteomes" id="UP000281572">
    <property type="component" value="Segment"/>
</dbReference>
<name>A0A385UJQ6_9CAUD</name>
<protein>
    <recommendedName>
        <fullName evidence="3">Scaffolding protein</fullName>
    </recommendedName>
</protein>
<keyword evidence="2" id="KW-1185">Reference proteome</keyword>
<dbReference type="GeneID" id="55003849"/>
<accession>A0A385UJQ6</accession>
<dbReference type="EMBL" id="MH727550">
    <property type="protein sequence ID" value="AYB69437.1"/>
    <property type="molecule type" value="Genomic_DNA"/>
</dbReference>
<dbReference type="RefSeq" id="YP_009812777.1">
    <property type="nucleotide sequence ID" value="NC_048070.1"/>
</dbReference>
<dbReference type="Pfam" id="PF09956">
    <property type="entry name" value="Phage_cement_2"/>
    <property type="match status" value="1"/>
</dbReference>
<sequence>MATPIHFTPATNITAKAAEALTQGTFVVVSAEMDGRNPVVKPATADAIALGVAAHDCAADDYVTIYRIGVYELAASGTIAAGDSVSTAAAGKAAKTAAGPVAGIALTKAANGVVTVALK</sequence>
<dbReference type="InterPro" id="IPR011231">
    <property type="entry name" value="Phage_VT1-Sakai_H0018"/>
</dbReference>
<dbReference type="KEGG" id="vg:55003849"/>
<proteinExistence type="predicted"/>
<gene>
    <name evidence="1" type="primary">8</name>
    <name evidence="1" type="ORF">JUICEBOX_8</name>
</gene>
<evidence type="ECO:0008006" key="3">
    <source>
        <dbReference type="Google" id="ProtNLM"/>
    </source>
</evidence>
<evidence type="ECO:0000313" key="1">
    <source>
        <dbReference type="EMBL" id="AYB69437.1"/>
    </source>
</evidence>
<evidence type="ECO:0000313" key="2">
    <source>
        <dbReference type="Proteomes" id="UP000281572"/>
    </source>
</evidence>
<reference evidence="2" key="1">
    <citation type="submission" date="2018-08" db="EMBL/GenBank/DDBJ databases">
        <authorList>
            <person name="Pathak A."/>
            <person name="Staton O.A."/>
            <person name="Aldaher A.R."/>
            <person name="Baird K.M."/>
            <person name="Borah A."/>
            <person name="Haggard G.E."/>
            <person name="Meesala S."/>
            <person name="Nealy S.L."/>
            <person name="Ramdas R."/>
            <person name="Rocha M."/>
            <person name="Sristi D."/>
            <person name="Thukral S."/>
            <person name="Walls C.E."/>
            <person name="Waqas M."/>
            <person name="Williams M.R."/>
            <person name="Winters A.K."/>
            <person name="Sahawneh K.J."/>
            <person name="Monti D.L."/>
            <person name="Garlena R.A."/>
            <person name="Russell D.A."/>
            <person name="Pope W.H."/>
            <person name="Jacobs-Sera D."/>
            <person name="Hatfull G.F."/>
        </authorList>
    </citation>
    <scope>NUCLEOTIDE SEQUENCE [LARGE SCALE GENOMIC DNA]</scope>
</reference>
<organism evidence="1 2">
    <name type="scientific">Corynebacterium phage Juicebox</name>
    <dbReference type="NCBI Taxonomy" id="2301600"/>
    <lineage>
        <taxon>Viruses</taxon>
        <taxon>Duplodnaviria</taxon>
        <taxon>Heunggongvirae</taxon>
        <taxon>Uroviricota</taxon>
        <taxon>Caudoviricetes</taxon>
        <taxon>Juiceboxvirus</taxon>
        <taxon>Juiceboxvirus juicebox</taxon>
    </lineage>
</organism>